<name>A0A8D8H325_CULPI</name>
<proteinExistence type="predicted"/>
<accession>A0A8D8H325</accession>
<dbReference type="EMBL" id="HBUE01300621">
    <property type="protein sequence ID" value="CAG6578711.1"/>
    <property type="molecule type" value="Transcribed_RNA"/>
</dbReference>
<evidence type="ECO:0000313" key="1">
    <source>
        <dbReference type="EMBL" id="CAG6526992.1"/>
    </source>
</evidence>
<protein>
    <submittedName>
        <fullName evidence="1">(northern house mosquito) hypothetical protein</fullName>
    </submittedName>
</protein>
<reference evidence="1" key="1">
    <citation type="submission" date="2021-05" db="EMBL/GenBank/DDBJ databases">
        <authorList>
            <person name="Alioto T."/>
            <person name="Alioto T."/>
            <person name="Gomez Garrido J."/>
        </authorList>
    </citation>
    <scope>NUCLEOTIDE SEQUENCE</scope>
</reference>
<sequence length="104" mass="11907">MRSGPSRRCARALTCTVGGWFWSGPKRKTGWKSCASERPNSLGEARRDRMRPSGAERACLIRRRLARRSGRKEEAAKWRTAMMGTKMGMGFDWRSSLVVLKIFR</sequence>
<dbReference type="AlphaFoldDB" id="A0A8D8H325"/>
<dbReference type="EMBL" id="HBUE01300622">
    <property type="protein sequence ID" value="CAG6578713.1"/>
    <property type="molecule type" value="Transcribed_RNA"/>
</dbReference>
<dbReference type="EMBL" id="HBUE01194637">
    <property type="protein sequence ID" value="CAG6526992.1"/>
    <property type="molecule type" value="Transcribed_RNA"/>
</dbReference>
<dbReference type="EMBL" id="HBUE01013616">
    <property type="protein sequence ID" value="CAG6449633.1"/>
    <property type="molecule type" value="Transcribed_RNA"/>
</dbReference>
<organism evidence="1">
    <name type="scientific">Culex pipiens</name>
    <name type="common">House mosquito</name>
    <dbReference type="NCBI Taxonomy" id="7175"/>
    <lineage>
        <taxon>Eukaryota</taxon>
        <taxon>Metazoa</taxon>
        <taxon>Ecdysozoa</taxon>
        <taxon>Arthropoda</taxon>
        <taxon>Hexapoda</taxon>
        <taxon>Insecta</taxon>
        <taxon>Pterygota</taxon>
        <taxon>Neoptera</taxon>
        <taxon>Endopterygota</taxon>
        <taxon>Diptera</taxon>
        <taxon>Nematocera</taxon>
        <taxon>Culicoidea</taxon>
        <taxon>Culicidae</taxon>
        <taxon>Culicinae</taxon>
        <taxon>Culicini</taxon>
        <taxon>Culex</taxon>
        <taxon>Culex</taxon>
    </lineage>
</organism>
<dbReference type="EMBL" id="HBUE01194636">
    <property type="protein sequence ID" value="CAG6526990.1"/>
    <property type="molecule type" value="Transcribed_RNA"/>
</dbReference>